<dbReference type="EMBL" id="LKAM01000012">
    <property type="protein sequence ID" value="KUM46311.1"/>
    <property type="molecule type" value="Genomic_DNA"/>
</dbReference>
<proteinExistence type="predicted"/>
<gene>
    <name evidence="1" type="ORF">ABT39_MTgene1817</name>
</gene>
<accession>A0A124GMP3</accession>
<organism evidence="1">
    <name type="scientific">Picea glauca</name>
    <name type="common">White spruce</name>
    <name type="synonym">Pinus glauca</name>
    <dbReference type="NCBI Taxonomy" id="3330"/>
    <lineage>
        <taxon>Eukaryota</taxon>
        <taxon>Viridiplantae</taxon>
        <taxon>Streptophyta</taxon>
        <taxon>Embryophyta</taxon>
        <taxon>Tracheophyta</taxon>
        <taxon>Spermatophyta</taxon>
        <taxon>Pinopsida</taxon>
        <taxon>Pinidae</taxon>
        <taxon>Conifers I</taxon>
        <taxon>Pinales</taxon>
        <taxon>Pinaceae</taxon>
        <taxon>Picea</taxon>
    </lineage>
</organism>
<evidence type="ECO:0000313" key="1">
    <source>
        <dbReference type="EMBL" id="KUM46311.1"/>
    </source>
</evidence>
<name>A0A124GMP3_PICGL</name>
<geneLocation type="mitochondrion" evidence="1"/>
<protein>
    <submittedName>
        <fullName evidence="1">Uncharacterized protein</fullName>
    </submittedName>
</protein>
<sequence length="79" mass="9119">MAGSRLSSPLNSCQLRNLECIIEGKKGIRARCYCKSHQVLLVIWPKWRRFNEALEEQDGSNLTNCFPTRIKVFGHKDII</sequence>
<reference evidence="1" key="1">
    <citation type="journal article" date="2015" name="Genome Biol. Evol.">
        <title>Organellar Genomes of White Spruce (Picea glauca): Assembly and Annotation.</title>
        <authorList>
            <person name="Jackman S.D."/>
            <person name="Warren R.L."/>
            <person name="Gibb E.A."/>
            <person name="Vandervalk B.P."/>
            <person name="Mohamadi H."/>
            <person name="Chu J."/>
            <person name="Raymond A."/>
            <person name="Pleasance S."/>
            <person name="Coope R."/>
            <person name="Wildung M.R."/>
            <person name="Ritland C.E."/>
            <person name="Bousquet J."/>
            <person name="Jones S.J."/>
            <person name="Bohlmann J."/>
            <person name="Birol I."/>
        </authorList>
    </citation>
    <scope>NUCLEOTIDE SEQUENCE [LARGE SCALE GENOMIC DNA]</scope>
    <source>
        <tissue evidence="1">Flushing bud</tissue>
    </source>
</reference>
<keyword evidence="1" id="KW-0496">Mitochondrion</keyword>
<dbReference type="AlphaFoldDB" id="A0A124GMP3"/>
<comment type="caution">
    <text evidence="1">The sequence shown here is derived from an EMBL/GenBank/DDBJ whole genome shotgun (WGS) entry which is preliminary data.</text>
</comment>